<dbReference type="AlphaFoldDB" id="A0A4Y7SP05"/>
<dbReference type="InterPro" id="IPR050228">
    <property type="entry name" value="Carboxylesterase_BioH"/>
</dbReference>
<gene>
    <name evidence="2" type="ORF">FA13DRAFT_1739950</name>
</gene>
<dbReference type="Pfam" id="PF12697">
    <property type="entry name" value="Abhydrolase_6"/>
    <property type="match status" value="1"/>
</dbReference>
<name>A0A4Y7SP05_COPMI</name>
<dbReference type="InterPro" id="IPR000073">
    <property type="entry name" value="AB_hydrolase_1"/>
</dbReference>
<organism evidence="2 3">
    <name type="scientific">Coprinellus micaceus</name>
    <name type="common">Glistening ink-cap mushroom</name>
    <name type="synonym">Coprinus micaceus</name>
    <dbReference type="NCBI Taxonomy" id="71717"/>
    <lineage>
        <taxon>Eukaryota</taxon>
        <taxon>Fungi</taxon>
        <taxon>Dikarya</taxon>
        <taxon>Basidiomycota</taxon>
        <taxon>Agaricomycotina</taxon>
        <taxon>Agaricomycetes</taxon>
        <taxon>Agaricomycetidae</taxon>
        <taxon>Agaricales</taxon>
        <taxon>Agaricineae</taxon>
        <taxon>Psathyrellaceae</taxon>
        <taxon>Coprinellus</taxon>
    </lineage>
</organism>
<dbReference type="SUPFAM" id="SSF53474">
    <property type="entry name" value="alpha/beta-Hydrolases"/>
    <property type="match status" value="1"/>
</dbReference>
<dbReference type="EMBL" id="QPFP01000077">
    <property type="protein sequence ID" value="TEB23502.1"/>
    <property type="molecule type" value="Genomic_DNA"/>
</dbReference>
<accession>A0A4Y7SP05</accession>
<evidence type="ECO:0000313" key="3">
    <source>
        <dbReference type="Proteomes" id="UP000298030"/>
    </source>
</evidence>
<dbReference type="InterPro" id="IPR029058">
    <property type="entry name" value="AB_hydrolase_fold"/>
</dbReference>
<sequence>MTIDYTLIEKTLTSSDGAAVYAVAAGNPTNQSIVFIHGFALSAAVWEGILKDERLLKEYYLVAYDLRGNGRSGKPADPEGHASSLYAADFDAVLKAFNLNRPIIVPWSLGGIIAADICAHLPPGTISGIIYLNAVPSTGPVIVESGSPYIMGELPSMLSTTDTTAALEAKVKFVDACFSKPNETSARLKWEWLGMVSVTPPVVAALTNSRDQDPGKLYEAVANGLPVSMISSTADTVILTAKVEGIMKGLFKNFTVRHIQGGSHAPFICQKDEFVEALIELASATLSQKTE</sequence>
<dbReference type="PANTHER" id="PTHR43194:SF2">
    <property type="entry name" value="PEROXISOMAL MEMBRANE PROTEIN LPX1"/>
    <property type="match status" value="1"/>
</dbReference>
<dbReference type="Gene3D" id="3.40.50.1820">
    <property type="entry name" value="alpha/beta hydrolase"/>
    <property type="match status" value="1"/>
</dbReference>
<protein>
    <submittedName>
        <fullName evidence="2">Twin-arginine translocation pathway signal</fullName>
    </submittedName>
</protein>
<keyword evidence="3" id="KW-1185">Reference proteome</keyword>
<dbReference type="STRING" id="71717.A0A4Y7SP05"/>
<evidence type="ECO:0000313" key="2">
    <source>
        <dbReference type="EMBL" id="TEB23502.1"/>
    </source>
</evidence>
<dbReference type="Proteomes" id="UP000298030">
    <property type="component" value="Unassembled WGS sequence"/>
</dbReference>
<proteinExistence type="predicted"/>
<dbReference type="OrthoDB" id="408373at2759"/>
<feature type="domain" description="AB hydrolase-1" evidence="1">
    <location>
        <begin position="33"/>
        <end position="277"/>
    </location>
</feature>
<reference evidence="2 3" key="1">
    <citation type="journal article" date="2019" name="Nat. Ecol. Evol.">
        <title>Megaphylogeny resolves global patterns of mushroom evolution.</title>
        <authorList>
            <person name="Varga T."/>
            <person name="Krizsan K."/>
            <person name="Foldi C."/>
            <person name="Dima B."/>
            <person name="Sanchez-Garcia M."/>
            <person name="Sanchez-Ramirez S."/>
            <person name="Szollosi G.J."/>
            <person name="Szarkandi J.G."/>
            <person name="Papp V."/>
            <person name="Albert L."/>
            <person name="Andreopoulos W."/>
            <person name="Angelini C."/>
            <person name="Antonin V."/>
            <person name="Barry K.W."/>
            <person name="Bougher N.L."/>
            <person name="Buchanan P."/>
            <person name="Buyck B."/>
            <person name="Bense V."/>
            <person name="Catcheside P."/>
            <person name="Chovatia M."/>
            <person name="Cooper J."/>
            <person name="Damon W."/>
            <person name="Desjardin D."/>
            <person name="Finy P."/>
            <person name="Geml J."/>
            <person name="Haridas S."/>
            <person name="Hughes K."/>
            <person name="Justo A."/>
            <person name="Karasinski D."/>
            <person name="Kautmanova I."/>
            <person name="Kiss B."/>
            <person name="Kocsube S."/>
            <person name="Kotiranta H."/>
            <person name="LaButti K.M."/>
            <person name="Lechner B.E."/>
            <person name="Liimatainen K."/>
            <person name="Lipzen A."/>
            <person name="Lukacs Z."/>
            <person name="Mihaltcheva S."/>
            <person name="Morgado L.N."/>
            <person name="Niskanen T."/>
            <person name="Noordeloos M.E."/>
            <person name="Ohm R.A."/>
            <person name="Ortiz-Santana B."/>
            <person name="Ovrebo C."/>
            <person name="Racz N."/>
            <person name="Riley R."/>
            <person name="Savchenko A."/>
            <person name="Shiryaev A."/>
            <person name="Soop K."/>
            <person name="Spirin V."/>
            <person name="Szebenyi C."/>
            <person name="Tomsovsky M."/>
            <person name="Tulloss R.E."/>
            <person name="Uehling J."/>
            <person name="Grigoriev I.V."/>
            <person name="Vagvolgyi C."/>
            <person name="Papp T."/>
            <person name="Martin F.M."/>
            <person name="Miettinen O."/>
            <person name="Hibbett D.S."/>
            <person name="Nagy L.G."/>
        </authorList>
    </citation>
    <scope>NUCLEOTIDE SEQUENCE [LARGE SCALE GENOMIC DNA]</scope>
    <source>
        <strain evidence="2 3">FP101781</strain>
    </source>
</reference>
<comment type="caution">
    <text evidence="2">The sequence shown here is derived from an EMBL/GenBank/DDBJ whole genome shotgun (WGS) entry which is preliminary data.</text>
</comment>
<evidence type="ECO:0000259" key="1">
    <source>
        <dbReference type="Pfam" id="PF12697"/>
    </source>
</evidence>
<dbReference type="PANTHER" id="PTHR43194">
    <property type="entry name" value="HYDROLASE ALPHA/BETA FOLD FAMILY"/>
    <property type="match status" value="1"/>
</dbReference>